<dbReference type="AlphaFoldDB" id="A0A4D7JY99"/>
<proteinExistence type="predicted"/>
<dbReference type="SMART" id="SM00849">
    <property type="entry name" value="Lactamase_B"/>
    <property type="match status" value="1"/>
</dbReference>
<dbReference type="Pfam" id="PF12706">
    <property type="entry name" value="Lactamase_B_2"/>
    <property type="match status" value="1"/>
</dbReference>
<dbReference type="Gene3D" id="3.60.15.10">
    <property type="entry name" value="Ribonuclease Z/Hydroxyacylglutathione hydrolase-like"/>
    <property type="match status" value="1"/>
</dbReference>
<dbReference type="EMBL" id="CP028923">
    <property type="protein sequence ID" value="QCK15665.1"/>
    <property type="molecule type" value="Genomic_DNA"/>
</dbReference>
<dbReference type="OrthoDB" id="9805728at2"/>
<dbReference type="InterPro" id="IPR036866">
    <property type="entry name" value="RibonucZ/Hydroxyglut_hydro"/>
</dbReference>
<dbReference type="InterPro" id="IPR001279">
    <property type="entry name" value="Metallo-B-lactamas"/>
</dbReference>
<evidence type="ECO:0000259" key="2">
    <source>
        <dbReference type="SMART" id="SM00849"/>
    </source>
</evidence>
<dbReference type="GO" id="GO:0016787">
    <property type="term" value="F:hydrolase activity"/>
    <property type="evidence" value="ECO:0007669"/>
    <property type="project" value="UniProtKB-KW"/>
</dbReference>
<organism evidence="3 4">
    <name type="scientific">Mangrovivirga cuniculi</name>
    <dbReference type="NCBI Taxonomy" id="2715131"/>
    <lineage>
        <taxon>Bacteria</taxon>
        <taxon>Pseudomonadati</taxon>
        <taxon>Bacteroidota</taxon>
        <taxon>Cytophagia</taxon>
        <taxon>Cytophagales</taxon>
        <taxon>Mangrovivirgaceae</taxon>
        <taxon>Mangrovivirga</taxon>
    </lineage>
</organism>
<keyword evidence="4" id="KW-1185">Reference proteome</keyword>
<gene>
    <name evidence="3" type="ORF">DCC35_13390</name>
</gene>
<sequence>MKIHHIRNATMVIESDNNYILIDPMLGPKGSLPPFSLFRSRPRKNPTIELPENAWEIINKTTHCLITHLHPDHLDNKGENFLRKNNIPVICSAGDLNTLKKKSFNITQIVDYHKTTPFLNGEITGIPAKHGYGFIARLMGNVMGFLIDLDNEPSVYLSSDTVYTTDVKRVLEEFRPGISVVAAGSAQFDLFQPLLMNKRELLKFTIDSPGQVIANHLESVNHCPTTRKELFQLYNNSGLSEKTWIPEDGEYRIYKV</sequence>
<keyword evidence="1 3" id="KW-0378">Hydrolase</keyword>
<dbReference type="InterPro" id="IPR050114">
    <property type="entry name" value="UPF0173_UPF0282_UlaG_hydrolase"/>
</dbReference>
<evidence type="ECO:0000256" key="1">
    <source>
        <dbReference type="ARBA" id="ARBA00022801"/>
    </source>
</evidence>
<protein>
    <submittedName>
        <fullName evidence="3">MBL fold metallo-hydrolase</fullName>
    </submittedName>
</protein>
<feature type="domain" description="Metallo-beta-lactamase" evidence="2">
    <location>
        <begin position="7"/>
        <end position="216"/>
    </location>
</feature>
<accession>A0A4D7JY99</accession>
<dbReference type="RefSeq" id="WP_137091262.1">
    <property type="nucleotide sequence ID" value="NZ_CP028923.1"/>
</dbReference>
<dbReference type="Proteomes" id="UP000298616">
    <property type="component" value="Chromosome"/>
</dbReference>
<dbReference type="PANTHER" id="PTHR43546">
    <property type="entry name" value="UPF0173 METAL-DEPENDENT HYDROLASE MJ1163-RELATED"/>
    <property type="match status" value="1"/>
</dbReference>
<dbReference type="KEGG" id="fpf:DCC35_13390"/>
<evidence type="ECO:0000313" key="4">
    <source>
        <dbReference type="Proteomes" id="UP000298616"/>
    </source>
</evidence>
<dbReference type="PANTHER" id="PTHR43546:SF9">
    <property type="entry name" value="L-ASCORBATE-6-PHOSPHATE LACTONASE ULAG-RELATED"/>
    <property type="match status" value="1"/>
</dbReference>
<evidence type="ECO:0000313" key="3">
    <source>
        <dbReference type="EMBL" id="QCK15665.1"/>
    </source>
</evidence>
<dbReference type="SUPFAM" id="SSF56281">
    <property type="entry name" value="Metallo-hydrolase/oxidoreductase"/>
    <property type="match status" value="1"/>
</dbReference>
<name>A0A4D7JY99_9BACT</name>
<reference evidence="3 4" key="1">
    <citation type="submission" date="2018-04" db="EMBL/GenBank/DDBJ databases">
        <title>Complete genome uncultured novel isolate.</title>
        <authorList>
            <person name="Merlino G."/>
        </authorList>
    </citation>
    <scope>NUCLEOTIDE SEQUENCE [LARGE SCALE GENOMIC DNA]</scope>
    <source>
        <strain evidence="4">R1DC9</strain>
    </source>
</reference>